<evidence type="ECO:0000313" key="3">
    <source>
        <dbReference type="Proteomes" id="UP001620460"/>
    </source>
</evidence>
<accession>A0ABW8JSY2</accession>
<feature type="transmembrane region" description="Helical" evidence="1">
    <location>
        <begin position="31"/>
        <end position="50"/>
    </location>
</feature>
<keyword evidence="1" id="KW-0472">Membrane</keyword>
<evidence type="ECO:0000313" key="2">
    <source>
        <dbReference type="EMBL" id="MFK2903326.1"/>
    </source>
</evidence>
<name>A0ABW8JSY2_9GAMM</name>
<comment type="caution">
    <text evidence="2">The sequence shown here is derived from an EMBL/GenBank/DDBJ whole genome shotgun (WGS) entry which is preliminary data.</text>
</comment>
<keyword evidence="1" id="KW-0812">Transmembrane</keyword>
<dbReference type="RefSeq" id="WP_404630666.1">
    <property type="nucleotide sequence ID" value="NZ_JADIKM010000001.1"/>
</dbReference>
<keyword evidence="3" id="KW-1185">Reference proteome</keyword>
<feature type="transmembrane region" description="Helical" evidence="1">
    <location>
        <begin position="62"/>
        <end position="85"/>
    </location>
</feature>
<dbReference type="EMBL" id="JADIKM010000001">
    <property type="protein sequence ID" value="MFK2903326.1"/>
    <property type="molecule type" value="Genomic_DNA"/>
</dbReference>
<organism evidence="2 3">
    <name type="scientific">Dyella ginsengisoli</name>
    <dbReference type="NCBI Taxonomy" id="363848"/>
    <lineage>
        <taxon>Bacteria</taxon>
        <taxon>Pseudomonadati</taxon>
        <taxon>Pseudomonadota</taxon>
        <taxon>Gammaproteobacteria</taxon>
        <taxon>Lysobacterales</taxon>
        <taxon>Rhodanobacteraceae</taxon>
        <taxon>Dyella</taxon>
    </lineage>
</organism>
<protein>
    <submittedName>
        <fullName evidence="2">Uncharacterized protein</fullName>
    </submittedName>
</protein>
<dbReference type="Proteomes" id="UP001620460">
    <property type="component" value="Unassembled WGS sequence"/>
</dbReference>
<gene>
    <name evidence="2" type="ORF">ISP17_05080</name>
</gene>
<proteinExistence type="predicted"/>
<evidence type="ECO:0000256" key="1">
    <source>
        <dbReference type="SAM" id="Phobius"/>
    </source>
</evidence>
<reference evidence="2 3" key="1">
    <citation type="submission" date="2020-10" db="EMBL/GenBank/DDBJ databases">
        <title>Phylogeny of dyella-like bacteria.</title>
        <authorList>
            <person name="Fu J."/>
        </authorList>
    </citation>
    <scope>NUCLEOTIDE SEQUENCE [LARGE SCALE GENOMIC DNA]</scope>
    <source>
        <strain evidence="2 3">Gsoil3046</strain>
    </source>
</reference>
<keyword evidence="1" id="KW-1133">Transmembrane helix</keyword>
<sequence>MVFVVSVLAIFALYLAARIGAAIGRRSPAPVSLFLAASAAVAAVYWLFVWELHAGEGAAGGVVIFVVFAKAFGVVCLVAAGALLYGSATRDTSPPDA</sequence>